<keyword evidence="2" id="KW-1185">Reference proteome</keyword>
<dbReference type="EMBL" id="SJDL01000007">
    <property type="protein sequence ID" value="TBW57680.1"/>
    <property type="molecule type" value="Genomic_DNA"/>
</dbReference>
<comment type="caution">
    <text evidence="1">The sequence shown here is derived from an EMBL/GenBank/DDBJ whole genome shotgun (WGS) entry which is preliminary data.</text>
</comment>
<gene>
    <name evidence="1" type="ORF">EZI54_06495</name>
</gene>
<dbReference type="RefSeq" id="WP_131480213.1">
    <property type="nucleotide sequence ID" value="NZ_SJDL01000007.1"/>
</dbReference>
<proteinExistence type="predicted"/>
<dbReference type="Pfam" id="PF22098">
    <property type="entry name" value="DUF6942"/>
    <property type="match status" value="1"/>
</dbReference>
<name>A0ABY1ZPU1_9GAMM</name>
<protein>
    <submittedName>
        <fullName evidence="1">Uncharacterized protein</fullName>
    </submittedName>
</protein>
<sequence length="156" mass="17315">MTNADYLGTTQPRLVLYLPHRPNGLEQLAVDPNAGDLIAANSNHWRKIVTLLAKIASPTAGDWRAFRDTGLFRQTALCFAPELIDGHTWHWIGGKDNLLRFGTLVHNAEPLAGCPEVALDPGRKLLLTPYPDYRQLSNAVVGQIRAALSEQAFYER</sequence>
<dbReference type="InterPro" id="IPR054222">
    <property type="entry name" value="DUF6942"/>
</dbReference>
<evidence type="ECO:0000313" key="1">
    <source>
        <dbReference type="EMBL" id="TBW57680.1"/>
    </source>
</evidence>
<evidence type="ECO:0000313" key="2">
    <source>
        <dbReference type="Proteomes" id="UP000313645"/>
    </source>
</evidence>
<organism evidence="1 2">
    <name type="scientific">Marinobacter halodurans</name>
    <dbReference type="NCBI Taxonomy" id="2528979"/>
    <lineage>
        <taxon>Bacteria</taxon>
        <taxon>Pseudomonadati</taxon>
        <taxon>Pseudomonadota</taxon>
        <taxon>Gammaproteobacteria</taxon>
        <taxon>Pseudomonadales</taxon>
        <taxon>Marinobacteraceae</taxon>
        <taxon>Marinobacter</taxon>
    </lineage>
</organism>
<dbReference type="SUPFAM" id="SSF50956">
    <property type="entry name" value="Thermostable phytase (3-phytase)"/>
    <property type="match status" value="1"/>
</dbReference>
<accession>A0ABY1ZPU1</accession>
<reference evidence="1 2" key="1">
    <citation type="submission" date="2019-02" db="EMBL/GenBank/DDBJ databases">
        <title>Marinobacter halodurans sp. nov., a marine bacterium isolated from sea tidal flat.</title>
        <authorList>
            <person name="Yoo Y."/>
            <person name="Lee D.W."/>
            <person name="Kim B.S."/>
            <person name="Kim J.-J."/>
        </authorList>
    </citation>
    <scope>NUCLEOTIDE SEQUENCE [LARGE SCALE GENOMIC DNA]</scope>
    <source>
        <strain evidence="1 2">YJ-S3-2</strain>
    </source>
</reference>
<dbReference type="Proteomes" id="UP000313645">
    <property type="component" value="Unassembled WGS sequence"/>
</dbReference>